<accession>A0A0G0N1A5</accession>
<proteinExistence type="predicted"/>
<evidence type="ECO:0000313" key="1">
    <source>
        <dbReference type="EMBL" id="KKR10024.1"/>
    </source>
</evidence>
<sequence>MRTTKQIIFYTDHRYNFKSSVRAQKKLASISSYLKIPIISVSLKKLAFGDKNIYFPHFKQGDQFLYKEILSGLENSRADIVYLCSPDVLYTPSHFEYTPDNQNFFYFNTNITKNPSKEIATLSGSRSLLIDYFKKLAKNPVKNPKTAFLKTRFYKSFEPLKMMA</sequence>
<organism evidence="1 2">
    <name type="scientific">Candidatus Woesebacteria bacterium GW2011_GWA1_39_21</name>
    <dbReference type="NCBI Taxonomy" id="1618550"/>
    <lineage>
        <taxon>Bacteria</taxon>
        <taxon>Candidatus Woeseibacteriota</taxon>
    </lineage>
</organism>
<reference evidence="1 2" key="1">
    <citation type="journal article" date="2015" name="Nature">
        <title>rRNA introns, odd ribosomes, and small enigmatic genomes across a large radiation of phyla.</title>
        <authorList>
            <person name="Brown C.T."/>
            <person name="Hug L.A."/>
            <person name="Thomas B.C."/>
            <person name="Sharon I."/>
            <person name="Castelle C.J."/>
            <person name="Singh A."/>
            <person name="Wilkins M.J."/>
            <person name="Williams K.H."/>
            <person name="Banfield J.F."/>
        </authorList>
    </citation>
    <scope>NUCLEOTIDE SEQUENCE [LARGE SCALE GENOMIC DNA]</scope>
</reference>
<evidence type="ECO:0000313" key="2">
    <source>
        <dbReference type="Proteomes" id="UP000034246"/>
    </source>
</evidence>
<dbReference type="STRING" id="1618550.UT39_C0024G0003"/>
<dbReference type="Proteomes" id="UP000034246">
    <property type="component" value="Unassembled WGS sequence"/>
</dbReference>
<protein>
    <submittedName>
        <fullName evidence="1">Uncharacterized protein</fullName>
    </submittedName>
</protein>
<name>A0A0G0N1A5_9BACT</name>
<dbReference type="EMBL" id="LBWP01000024">
    <property type="protein sequence ID" value="KKR10024.1"/>
    <property type="molecule type" value="Genomic_DNA"/>
</dbReference>
<gene>
    <name evidence="1" type="ORF">UT39_C0024G0003</name>
</gene>
<comment type="caution">
    <text evidence="1">The sequence shown here is derived from an EMBL/GenBank/DDBJ whole genome shotgun (WGS) entry which is preliminary data.</text>
</comment>
<dbReference type="AlphaFoldDB" id="A0A0G0N1A5"/>